<evidence type="ECO:0000313" key="3">
    <source>
        <dbReference type="Proteomes" id="UP000037696"/>
    </source>
</evidence>
<feature type="region of interest" description="Disordered" evidence="1">
    <location>
        <begin position="49"/>
        <end position="87"/>
    </location>
</feature>
<dbReference type="Proteomes" id="UP000037696">
    <property type="component" value="Unassembled WGS sequence"/>
</dbReference>
<sequence>MVCQCGEHEPNSAGIFWDDPVLNGVTYFSYLEKVLGVIKRNLRTSLSWSLGDIKRNPHGTPNNAGDPAKEQGQQLERKERKKKEKKA</sequence>
<dbReference type="EMBL" id="LHQQ01000249">
    <property type="protein sequence ID" value="KOS38509.1"/>
    <property type="molecule type" value="Genomic_DNA"/>
</dbReference>
<comment type="caution">
    <text evidence="2">The sequence shown here is derived from an EMBL/GenBank/DDBJ whole genome shotgun (WGS) entry which is preliminary data.</text>
</comment>
<evidence type="ECO:0000313" key="2">
    <source>
        <dbReference type="EMBL" id="KOS38509.1"/>
    </source>
</evidence>
<keyword evidence="3" id="KW-1185">Reference proteome</keyword>
<proteinExistence type="predicted"/>
<evidence type="ECO:0000256" key="1">
    <source>
        <dbReference type="SAM" id="MobiDB-lite"/>
    </source>
</evidence>
<dbReference type="AlphaFoldDB" id="A0A0M9WBG2"/>
<name>A0A0M9WBG2_9EURO</name>
<reference evidence="2 3" key="1">
    <citation type="submission" date="2015-08" db="EMBL/GenBank/DDBJ databases">
        <title>Genome sequencing of Penicillium nordicum.</title>
        <authorList>
            <person name="Nguyen H.D."/>
            <person name="Seifert K.A."/>
        </authorList>
    </citation>
    <scope>NUCLEOTIDE SEQUENCE [LARGE SCALE GENOMIC DNA]</scope>
    <source>
        <strain evidence="2 3">DAOMC 185683</strain>
    </source>
</reference>
<organism evidence="2 3">
    <name type="scientific">Penicillium nordicum</name>
    <dbReference type="NCBI Taxonomy" id="229535"/>
    <lineage>
        <taxon>Eukaryota</taxon>
        <taxon>Fungi</taxon>
        <taxon>Dikarya</taxon>
        <taxon>Ascomycota</taxon>
        <taxon>Pezizomycotina</taxon>
        <taxon>Eurotiomycetes</taxon>
        <taxon>Eurotiomycetidae</taxon>
        <taxon>Eurotiales</taxon>
        <taxon>Aspergillaceae</taxon>
        <taxon>Penicillium</taxon>
    </lineage>
</organism>
<accession>A0A0M9WBG2</accession>
<gene>
    <name evidence="2" type="ORF">ACN38_g10664</name>
</gene>
<protein>
    <submittedName>
        <fullName evidence="2">Uncharacterized protein</fullName>
    </submittedName>
</protein>